<evidence type="ECO:0000313" key="4">
    <source>
        <dbReference type="Proteomes" id="UP000811255"/>
    </source>
</evidence>
<feature type="region of interest" description="Disordered" evidence="2">
    <location>
        <begin position="1"/>
        <end position="22"/>
    </location>
</feature>
<sequence>MFSKKPEPTLPSAAPRKTARPVANGGSTFSVIGADVTIRGDIEASADLHVDGTIEGDLSCTSLVQGESSCVEGAINAESARLSGTVKGTITVRDLVILRSARIDGDVHYETLTIEQGANVNGRFAPDALKAAKASLDRVEDGEQRLTLAG</sequence>
<evidence type="ECO:0000256" key="1">
    <source>
        <dbReference type="ARBA" id="ARBA00044755"/>
    </source>
</evidence>
<evidence type="ECO:0000256" key="2">
    <source>
        <dbReference type="SAM" id="MobiDB-lite"/>
    </source>
</evidence>
<keyword evidence="4" id="KW-1185">Reference proteome</keyword>
<name>A0ABS5W6B1_9SPHN</name>
<dbReference type="InterPro" id="IPR007607">
    <property type="entry name" value="BacA/B"/>
</dbReference>
<dbReference type="Proteomes" id="UP000811255">
    <property type="component" value="Unassembled WGS sequence"/>
</dbReference>
<comment type="caution">
    <text evidence="3">The sequence shown here is derived from an EMBL/GenBank/DDBJ whole genome shotgun (WGS) entry which is preliminary data.</text>
</comment>
<reference evidence="3 4" key="1">
    <citation type="submission" date="2021-05" db="EMBL/GenBank/DDBJ databases">
        <title>Croceibacterium sp. LX-88 genome sequence.</title>
        <authorList>
            <person name="Luo X."/>
        </authorList>
    </citation>
    <scope>NUCLEOTIDE SEQUENCE [LARGE SCALE GENOMIC DNA]</scope>
    <source>
        <strain evidence="3 4">LX-88</strain>
    </source>
</reference>
<proteinExistence type="inferred from homology"/>
<dbReference type="Pfam" id="PF04519">
    <property type="entry name" value="Bactofilin"/>
    <property type="match status" value="1"/>
</dbReference>
<dbReference type="EMBL" id="JAHFVK010000002">
    <property type="protein sequence ID" value="MBT2135229.1"/>
    <property type="molecule type" value="Genomic_DNA"/>
</dbReference>
<protein>
    <submittedName>
        <fullName evidence="3">Polymer-forming cytoskeletal protein</fullName>
    </submittedName>
</protein>
<comment type="similarity">
    <text evidence="1">Belongs to the bactofilin family.</text>
</comment>
<dbReference type="PANTHER" id="PTHR35024">
    <property type="entry name" value="HYPOTHETICAL CYTOSOLIC PROTEIN"/>
    <property type="match status" value="1"/>
</dbReference>
<gene>
    <name evidence="3" type="ORF">KK137_12905</name>
</gene>
<organism evidence="3 4">
    <name type="scientific">Croceibacterium selenioxidans</name>
    <dbReference type="NCBI Taxonomy" id="2838833"/>
    <lineage>
        <taxon>Bacteria</taxon>
        <taxon>Pseudomonadati</taxon>
        <taxon>Pseudomonadota</taxon>
        <taxon>Alphaproteobacteria</taxon>
        <taxon>Sphingomonadales</taxon>
        <taxon>Erythrobacteraceae</taxon>
        <taxon>Croceibacterium</taxon>
    </lineage>
</organism>
<dbReference type="PANTHER" id="PTHR35024:SF4">
    <property type="entry name" value="POLYMER-FORMING CYTOSKELETAL PROTEIN"/>
    <property type="match status" value="1"/>
</dbReference>
<accession>A0ABS5W6B1</accession>
<evidence type="ECO:0000313" key="3">
    <source>
        <dbReference type="EMBL" id="MBT2135229.1"/>
    </source>
</evidence>